<reference evidence="7 8" key="1">
    <citation type="journal article" date="2016" name="Nat. Commun.">
        <title>Thousands of microbial genomes shed light on interconnected biogeochemical processes in an aquifer system.</title>
        <authorList>
            <person name="Anantharaman K."/>
            <person name="Brown C.T."/>
            <person name="Hug L.A."/>
            <person name="Sharon I."/>
            <person name="Castelle C.J."/>
            <person name="Probst A.J."/>
            <person name="Thomas B.C."/>
            <person name="Singh A."/>
            <person name="Wilkins M.J."/>
            <person name="Karaoz U."/>
            <person name="Brodie E.L."/>
            <person name="Williams K.H."/>
            <person name="Hubbard S.S."/>
            <person name="Banfield J.F."/>
        </authorList>
    </citation>
    <scope>NUCLEOTIDE SEQUENCE [LARGE SCALE GENOMIC DNA]</scope>
</reference>
<feature type="transmembrane region" description="Helical" evidence="5">
    <location>
        <begin position="207"/>
        <end position="225"/>
    </location>
</feature>
<evidence type="ECO:0000256" key="1">
    <source>
        <dbReference type="ARBA" id="ARBA00004141"/>
    </source>
</evidence>
<evidence type="ECO:0000256" key="2">
    <source>
        <dbReference type="ARBA" id="ARBA00022692"/>
    </source>
</evidence>
<organism evidence="7 8">
    <name type="scientific">Candidatus Woesebacteria bacterium RIFCSPLOWO2_01_FULL_44_14</name>
    <dbReference type="NCBI Taxonomy" id="1802525"/>
    <lineage>
        <taxon>Bacteria</taxon>
        <taxon>Candidatus Woeseibacteriota</taxon>
    </lineage>
</organism>
<feature type="transmembrane region" description="Helical" evidence="5">
    <location>
        <begin position="335"/>
        <end position="353"/>
    </location>
</feature>
<evidence type="ECO:0000313" key="7">
    <source>
        <dbReference type="EMBL" id="OGM68703.1"/>
    </source>
</evidence>
<keyword evidence="2 5" id="KW-0812">Transmembrane</keyword>
<evidence type="ECO:0000313" key="8">
    <source>
        <dbReference type="Proteomes" id="UP000178429"/>
    </source>
</evidence>
<keyword evidence="4 5" id="KW-0472">Membrane</keyword>
<feature type="transmembrane region" description="Helical" evidence="5">
    <location>
        <begin position="287"/>
        <end position="311"/>
    </location>
</feature>
<feature type="transmembrane region" description="Helical" evidence="5">
    <location>
        <begin position="56"/>
        <end position="73"/>
    </location>
</feature>
<dbReference type="PANTHER" id="PTHR37422:SF13">
    <property type="entry name" value="LIPOPOLYSACCHARIDE BIOSYNTHESIS PROTEIN PA4999-RELATED"/>
    <property type="match status" value="1"/>
</dbReference>
<feature type="transmembrane region" description="Helical" evidence="5">
    <location>
        <begin position="79"/>
        <end position="96"/>
    </location>
</feature>
<feature type="transmembrane region" description="Helical" evidence="5">
    <location>
        <begin position="175"/>
        <end position="201"/>
    </location>
</feature>
<evidence type="ECO:0000259" key="6">
    <source>
        <dbReference type="Pfam" id="PF04932"/>
    </source>
</evidence>
<dbReference type="EMBL" id="MGHL01000019">
    <property type="protein sequence ID" value="OGM68703.1"/>
    <property type="molecule type" value="Genomic_DNA"/>
</dbReference>
<dbReference type="GO" id="GO:0016020">
    <property type="term" value="C:membrane"/>
    <property type="evidence" value="ECO:0007669"/>
    <property type="project" value="UniProtKB-SubCell"/>
</dbReference>
<feature type="domain" description="O-antigen ligase-related" evidence="6">
    <location>
        <begin position="177"/>
        <end position="303"/>
    </location>
</feature>
<proteinExistence type="predicted"/>
<dbReference type="Pfam" id="PF04932">
    <property type="entry name" value="Wzy_C"/>
    <property type="match status" value="1"/>
</dbReference>
<gene>
    <name evidence="7" type="ORF">A2975_05355</name>
</gene>
<protein>
    <recommendedName>
        <fullName evidence="6">O-antigen ligase-related domain-containing protein</fullName>
    </recommendedName>
</protein>
<evidence type="ECO:0000256" key="3">
    <source>
        <dbReference type="ARBA" id="ARBA00022989"/>
    </source>
</evidence>
<evidence type="ECO:0000256" key="4">
    <source>
        <dbReference type="ARBA" id="ARBA00023136"/>
    </source>
</evidence>
<comment type="caution">
    <text evidence="7">The sequence shown here is derived from an EMBL/GenBank/DDBJ whole genome shotgun (WGS) entry which is preliminary data.</text>
</comment>
<comment type="subcellular location">
    <subcellularLocation>
        <location evidence="1">Membrane</location>
        <topology evidence="1">Multi-pass membrane protein</topology>
    </subcellularLocation>
</comment>
<accession>A0A1F8BX77</accession>
<dbReference type="STRING" id="1802525.A2975_05355"/>
<sequence>MAEKLIFLYLILFPFGQLLRMDLLGITIHSTDLVVGIIAVYTLLTTKRYPKVFGKFLSLFAVMVFSLFLNYGLFTLSSALYLIRFIAYSFLFVFVWKNFQDKKKLLTQGLLVVGVATAFFGWIQYFWQPDLTALQYFDWDDHLYRLVGAFLDPAFTGVILVFTALLAFSQKRLRLGLILVLTLAFTYSRASYLAFLAGLVFLIPKKVIKYSPLLLVAGFLLLTLLPRPAGYGVILTRTHSIIAKAQNYTESVQIIKEYPLFGVGFNNLCEFRGGDSRSHSCSGLDNSLLFIWATMGVVGLILFGDLGIGLVRNTSRLFLASAIALLVHTQFTNTLFYPWVMGWIAILWGIVYSE</sequence>
<dbReference type="AlphaFoldDB" id="A0A1F8BX77"/>
<feature type="transmembrane region" description="Helical" evidence="5">
    <location>
        <begin position="108"/>
        <end position="127"/>
    </location>
</feature>
<keyword evidence="3 5" id="KW-1133">Transmembrane helix</keyword>
<name>A0A1F8BX77_9BACT</name>
<dbReference type="InterPro" id="IPR007016">
    <property type="entry name" value="O-antigen_ligase-rel_domated"/>
</dbReference>
<feature type="transmembrane region" description="Helical" evidence="5">
    <location>
        <begin position="23"/>
        <end position="44"/>
    </location>
</feature>
<feature type="transmembrane region" description="Helical" evidence="5">
    <location>
        <begin position="147"/>
        <end position="168"/>
    </location>
</feature>
<dbReference type="Proteomes" id="UP000178429">
    <property type="component" value="Unassembled WGS sequence"/>
</dbReference>
<dbReference type="PANTHER" id="PTHR37422">
    <property type="entry name" value="TEICHURONIC ACID BIOSYNTHESIS PROTEIN TUAE"/>
    <property type="match status" value="1"/>
</dbReference>
<dbReference type="InterPro" id="IPR051533">
    <property type="entry name" value="WaaL-like"/>
</dbReference>
<evidence type="ECO:0000256" key="5">
    <source>
        <dbReference type="SAM" id="Phobius"/>
    </source>
</evidence>